<evidence type="ECO:0000313" key="2">
    <source>
        <dbReference type="EMBL" id="MFD1384382.1"/>
    </source>
</evidence>
<reference evidence="3" key="1">
    <citation type="journal article" date="2019" name="Int. J. Syst. Evol. Microbiol.">
        <title>The Global Catalogue of Microorganisms (GCM) 10K type strain sequencing project: providing services to taxonomists for standard genome sequencing and annotation.</title>
        <authorList>
            <consortium name="The Broad Institute Genomics Platform"/>
            <consortium name="The Broad Institute Genome Sequencing Center for Infectious Disease"/>
            <person name="Wu L."/>
            <person name="Ma J."/>
        </authorList>
    </citation>
    <scope>NUCLEOTIDE SEQUENCE [LARGE SCALE GENOMIC DNA]</scope>
    <source>
        <strain evidence="3">JCM 30774</strain>
    </source>
</reference>
<dbReference type="Proteomes" id="UP001597059">
    <property type="component" value="Unassembled WGS sequence"/>
</dbReference>
<comment type="caution">
    <text evidence="2">The sequence shown here is derived from an EMBL/GenBank/DDBJ whole genome shotgun (WGS) entry which is preliminary data.</text>
</comment>
<evidence type="ECO:0000259" key="1">
    <source>
        <dbReference type="PROSITE" id="PS50883"/>
    </source>
</evidence>
<accession>A0ABW4B2R2</accession>
<dbReference type="PANTHER" id="PTHR33121">
    <property type="entry name" value="CYCLIC DI-GMP PHOSPHODIESTERASE PDEF"/>
    <property type="match status" value="1"/>
</dbReference>
<dbReference type="InterPro" id="IPR001633">
    <property type="entry name" value="EAL_dom"/>
</dbReference>
<dbReference type="SUPFAM" id="SSF141868">
    <property type="entry name" value="EAL domain-like"/>
    <property type="match status" value="1"/>
</dbReference>
<dbReference type="CDD" id="cd01948">
    <property type="entry name" value="EAL"/>
    <property type="match status" value="1"/>
</dbReference>
<dbReference type="PROSITE" id="PS50883">
    <property type="entry name" value="EAL"/>
    <property type="match status" value="1"/>
</dbReference>
<dbReference type="InterPro" id="IPR035919">
    <property type="entry name" value="EAL_sf"/>
</dbReference>
<dbReference type="SMART" id="SM00052">
    <property type="entry name" value="EAL"/>
    <property type="match status" value="1"/>
</dbReference>
<organism evidence="2 3">
    <name type="scientific">Rhodanobacter aciditrophus</name>
    <dbReference type="NCBI Taxonomy" id="1623218"/>
    <lineage>
        <taxon>Bacteria</taxon>
        <taxon>Pseudomonadati</taxon>
        <taxon>Pseudomonadota</taxon>
        <taxon>Gammaproteobacteria</taxon>
        <taxon>Lysobacterales</taxon>
        <taxon>Rhodanobacteraceae</taxon>
        <taxon>Rhodanobacter</taxon>
    </lineage>
</organism>
<dbReference type="EMBL" id="JBHTMN010000014">
    <property type="protein sequence ID" value="MFD1384382.1"/>
    <property type="molecule type" value="Genomic_DNA"/>
</dbReference>
<dbReference type="RefSeq" id="WP_377368543.1">
    <property type="nucleotide sequence ID" value="NZ_JBHTMN010000014.1"/>
</dbReference>
<dbReference type="InterPro" id="IPR050706">
    <property type="entry name" value="Cyclic-di-GMP_PDE-like"/>
</dbReference>
<dbReference type="Pfam" id="PF00563">
    <property type="entry name" value="EAL"/>
    <property type="match status" value="1"/>
</dbReference>
<feature type="domain" description="EAL" evidence="1">
    <location>
        <begin position="7"/>
        <end position="251"/>
    </location>
</feature>
<sequence length="251" mass="28588">MEQPDFKQYGCQECAKGCDLDFQFTMAFQPIIDTRTHSIYAQEALVRGINGEGAGQVFQHVNDGNRYRFDQSCRVKAIKLAAQLGITSKLSINFLPNAIYKPELCIRTTLAAAEQYGFDYKKIVFEFTEDERIQDHDHLINIIRHYQDLGFKTAIDDFGSGYNGLTLLGTMPTDIAKLDMELIRDIDTNPVRQTLIRHTLAMFNELNITVIAEGIETLEEYRCLESLGVHLFQGFLFAKPAFESLAEINWP</sequence>
<keyword evidence="3" id="KW-1185">Reference proteome</keyword>
<name>A0ABW4B2R2_9GAMM</name>
<proteinExistence type="predicted"/>
<protein>
    <submittedName>
        <fullName evidence="2">EAL domain-containing protein</fullName>
    </submittedName>
</protein>
<gene>
    <name evidence="2" type="ORF">ACFQ45_13465</name>
</gene>
<evidence type="ECO:0000313" key="3">
    <source>
        <dbReference type="Proteomes" id="UP001597059"/>
    </source>
</evidence>
<dbReference type="Gene3D" id="3.20.20.450">
    <property type="entry name" value="EAL domain"/>
    <property type="match status" value="1"/>
</dbReference>
<dbReference type="PANTHER" id="PTHR33121:SF15">
    <property type="entry name" value="BLUE LIGHT- AND TEMPERATURE-REGULATED ANTIREPRESSOR BLUF"/>
    <property type="match status" value="1"/>
</dbReference>